<proteinExistence type="predicted"/>
<name>A0A195E685_9HYME</name>
<dbReference type="EMBL" id="KQ979608">
    <property type="protein sequence ID" value="KYN20359.1"/>
    <property type="molecule type" value="Genomic_DNA"/>
</dbReference>
<evidence type="ECO:0000313" key="2">
    <source>
        <dbReference type="Proteomes" id="UP000078492"/>
    </source>
</evidence>
<gene>
    <name evidence="1" type="ORF">ALC57_07263</name>
</gene>
<protein>
    <submittedName>
        <fullName evidence="1">Uncharacterized protein</fullName>
    </submittedName>
</protein>
<keyword evidence="2" id="KW-1185">Reference proteome</keyword>
<dbReference type="AlphaFoldDB" id="A0A195E685"/>
<dbReference type="Proteomes" id="UP000078492">
    <property type="component" value="Unassembled WGS sequence"/>
</dbReference>
<organism evidence="1 2">
    <name type="scientific">Trachymyrmex cornetzi</name>
    <dbReference type="NCBI Taxonomy" id="471704"/>
    <lineage>
        <taxon>Eukaryota</taxon>
        <taxon>Metazoa</taxon>
        <taxon>Ecdysozoa</taxon>
        <taxon>Arthropoda</taxon>
        <taxon>Hexapoda</taxon>
        <taxon>Insecta</taxon>
        <taxon>Pterygota</taxon>
        <taxon>Neoptera</taxon>
        <taxon>Endopterygota</taxon>
        <taxon>Hymenoptera</taxon>
        <taxon>Apocrita</taxon>
        <taxon>Aculeata</taxon>
        <taxon>Formicoidea</taxon>
        <taxon>Formicidae</taxon>
        <taxon>Myrmicinae</taxon>
        <taxon>Trachymyrmex</taxon>
    </lineage>
</organism>
<accession>A0A195E685</accession>
<sequence>MATRIITASSSNTLHCNSSSYSPTHPVSIATLLTSIQFSLVSSSNKCAIKLLPTPGVPKKTLTIIIEGIYTK</sequence>
<reference evidence="1 2" key="1">
    <citation type="submission" date="2015-09" db="EMBL/GenBank/DDBJ databases">
        <title>Trachymyrmex cornetzi WGS genome.</title>
        <authorList>
            <person name="Nygaard S."/>
            <person name="Hu H."/>
            <person name="Boomsma J."/>
            <person name="Zhang G."/>
        </authorList>
    </citation>
    <scope>NUCLEOTIDE SEQUENCE [LARGE SCALE GENOMIC DNA]</scope>
    <source>
        <strain evidence="1">Tcor2-1</strain>
        <tissue evidence="1">Whole body</tissue>
    </source>
</reference>
<evidence type="ECO:0000313" key="1">
    <source>
        <dbReference type="EMBL" id="KYN20359.1"/>
    </source>
</evidence>